<feature type="active site" description="Nucleophile" evidence="11">
    <location>
        <position position="259"/>
    </location>
</feature>
<dbReference type="GO" id="GO:0006526">
    <property type="term" value="P:L-arginine biosynthetic process"/>
    <property type="evidence" value="ECO:0007669"/>
    <property type="project" value="UniProtKB-UniRule"/>
</dbReference>
<dbReference type="SUPFAM" id="SSF52021">
    <property type="entry name" value="Carbamoyl phosphate synthetase, small subunit N-terminal domain"/>
    <property type="match status" value="1"/>
</dbReference>
<feature type="binding site" evidence="11">
    <location>
        <position position="228"/>
    </location>
    <ligand>
        <name>L-glutamine</name>
        <dbReference type="ChEBI" id="CHEBI:58359"/>
    </ligand>
</feature>
<comment type="subunit">
    <text evidence="11">Composed of two chains; the small (or glutamine) chain promotes the hydrolysis of glutamine to ammonia, which is used by the large (or ammonia) chain to synthesize carbamoyl phosphate. Tetramer of heterodimers (alpha,beta)4.</text>
</comment>
<dbReference type="Pfam" id="PF00117">
    <property type="entry name" value="GATase"/>
    <property type="match status" value="1"/>
</dbReference>
<feature type="region of interest" description="CPSase" evidence="11">
    <location>
        <begin position="1"/>
        <end position="177"/>
    </location>
</feature>
<keyword evidence="8 11" id="KW-0665">Pyrimidine biosynthesis</keyword>
<dbReference type="InterPro" id="IPR035686">
    <property type="entry name" value="CPSase_GATase1"/>
</dbReference>
<organism evidence="13 14">
    <name type="scientific">Prosthecochloris vibrioformis</name>
    <name type="common">Chlorobium vibrioforme</name>
    <dbReference type="NCBI Taxonomy" id="1098"/>
    <lineage>
        <taxon>Bacteria</taxon>
        <taxon>Pseudomonadati</taxon>
        <taxon>Chlorobiota</taxon>
        <taxon>Chlorobiia</taxon>
        <taxon>Chlorobiales</taxon>
        <taxon>Chlorobiaceae</taxon>
        <taxon>Prosthecochloris</taxon>
    </lineage>
</organism>
<keyword evidence="7 11" id="KW-0315">Glutamine amidotransferase</keyword>
<dbReference type="UniPathway" id="UPA00070">
    <property type="reaction ID" value="UER00115"/>
</dbReference>
<evidence type="ECO:0000256" key="6">
    <source>
        <dbReference type="ARBA" id="ARBA00022840"/>
    </source>
</evidence>
<feature type="active site" evidence="11">
    <location>
        <position position="343"/>
    </location>
</feature>
<feature type="binding site" evidence="11">
    <location>
        <position position="304"/>
    </location>
    <ligand>
        <name>L-glutamine</name>
        <dbReference type="ChEBI" id="CHEBI:58359"/>
    </ligand>
</feature>
<keyword evidence="6 11" id="KW-0067">ATP-binding</keyword>
<dbReference type="EC" id="6.3.5.5" evidence="11"/>
<dbReference type="GO" id="GO:0044205">
    <property type="term" value="P:'de novo' UMP biosynthetic process"/>
    <property type="evidence" value="ECO:0007669"/>
    <property type="project" value="UniProtKB-UniRule"/>
</dbReference>
<dbReference type="GO" id="GO:0004359">
    <property type="term" value="F:glutaminase activity"/>
    <property type="evidence" value="ECO:0007669"/>
    <property type="project" value="RHEA"/>
</dbReference>
<feature type="binding site" evidence="11">
    <location>
        <position position="226"/>
    </location>
    <ligand>
        <name>L-glutamine</name>
        <dbReference type="ChEBI" id="CHEBI:58359"/>
    </ligand>
</feature>
<evidence type="ECO:0000256" key="5">
    <source>
        <dbReference type="ARBA" id="ARBA00022741"/>
    </source>
</evidence>
<dbReference type="PRINTS" id="PR00096">
    <property type="entry name" value="GATASE"/>
</dbReference>
<accession>A0A5C4S3S0</accession>
<dbReference type="Gene3D" id="3.50.30.20">
    <property type="entry name" value="Carbamoyl-phosphate synthase small subunit, N-terminal domain"/>
    <property type="match status" value="1"/>
</dbReference>
<keyword evidence="14" id="KW-1185">Reference proteome</keyword>
<dbReference type="UniPathway" id="UPA00068">
    <property type="reaction ID" value="UER00171"/>
</dbReference>
<keyword evidence="11" id="KW-0028">Amino-acid biosynthesis</keyword>
<comment type="catalytic activity">
    <reaction evidence="10 11">
        <text>L-glutamine + H2O = L-glutamate + NH4(+)</text>
        <dbReference type="Rhea" id="RHEA:15889"/>
        <dbReference type="ChEBI" id="CHEBI:15377"/>
        <dbReference type="ChEBI" id="CHEBI:28938"/>
        <dbReference type="ChEBI" id="CHEBI:29985"/>
        <dbReference type="ChEBI" id="CHEBI:58359"/>
    </reaction>
</comment>
<dbReference type="GO" id="GO:0006207">
    <property type="term" value="P:'de novo' pyrimidine nucleobase biosynthetic process"/>
    <property type="evidence" value="ECO:0007669"/>
    <property type="project" value="InterPro"/>
</dbReference>
<evidence type="ECO:0000256" key="10">
    <source>
        <dbReference type="ARBA" id="ARBA00049285"/>
    </source>
</evidence>
<sequence>MNLTPAFLVLENGSVYQGKSFGKTGETSGEVVFNTALTGYQEIITDPSYAGQMVVMTYPLIGNYGINPDDVESGKIWASALIVREISPVYSNYAASGGLEEYLAKADIMGLCGIDTRKLVREIRQKGAMRAVISTVETDTAALARKACSIPEMTGLDLVKDVTTEASYVADCPDASYHVVAYDYGMKRNILRMLQSVGCKVTVLNARTPLSEALKLNPDGIFLSNGPGDPFAVGYAIETIRQIADYNRKGNKLPLFGICLGHQLLSLAFGASTYKLKFGHHGSNHPVKNLETGSIEITSQNHGFAVEMDSLPEELEMTHLNLYDKTVEGVRHKGLPCFSVQYHPEAAPGPHDSHYLFRQFTEMMDNARSQKS</sequence>
<dbReference type="PANTHER" id="PTHR43418:SF7">
    <property type="entry name" value="CARBAMOYL-PHOSPHATE SYNTHASE SMALL CHAIN"/>
    <property type="match status" value="1"/>
</dbReference>
<evidence type="ECO:0000256" key="9">
    <source>
        <dbReference type="ARBA" id="ARBA00048816"/>
    </source>
</evidence>
<dbReference type="RefSeq" id="WP_068868007.1">
    <property type="nucleotide sequence ID" value="NZ_VDCI01000001.1"/>
</dbReference>
<protein>
    <recommendedName>
        <fullName evidence="11">Carbamoyl phosphate synthase small chain</fullName>
        <ecNumber evidence="11">6.3.5.5</ecNumber>
    </recommendedName>
    <alternativeName>
        <fullName evidence="11">Carbamoyl phosphate synthetase glutamine chain</fullName>
    </alternativeName>
</protein>
<dbReference type="SMART" id="SM01097">
    <property type="entry name" value="CPSase_sm_chain"/>
    <property type="match status" value="1"/>
</dbReference>
<dbReference type="PRINTS" id="PR00099">
    <property type="entry name" value="CPSGATASE"/>
</dbReference>
<dbReference type="GO" id="GO:0005524">
    <property type="term" value="F:ATP binding"/>
    <property type="evidence" value="ECO:0007669"/>
    <property type="project" value="UniProtKB-UniRule"/>
</dbReference>
<feature type="binding site" evidence="11">
    <location>
        <position position="301"/>
    </location>
    <ligand>
        <name>L-glutamine</name>
        <dbReference type="ChEBI" id="CHEBI:58359"/>
    </ligand>
</feature>
<keyword evidence="11" id="KW-0055">Arginine biosynthesis</keyword>
<evidence type="ECO:0000313" key="13">
    <source>
        <dbReference type="EMBL" id="TNJ37759.1"/>
    </source>
</evidence>
<dbReference type="HAMAP" id="MF_01209">
    <property type="entry name" value="CPSase_S_chain"/>
    <property type="match status" value="1"/>
</dbReference>
<comment type="catalytic activity">
    <reaction evidence="9 11">
        <text>hydrogencarbonate + L-glutamine + 2 ATP + H2O = carbamoyl phosphate + L-glutamate + 2 ADP + phosphate + 2 H(+)</text>
        <dbReference type="Rhea" id="RHEA:18633"/>
        <dbReference type="ChEBI" id="CHEBI:15377"/>
        <dbReference type="ChEBI" id="CHEBI:15378"/>
        <dbReference type="ChEBI" id="CHEBI:17544"/>
        <dbReference type="ChEBI" id="CHEBI:29985"/>
        <dbReference type="ChEBI" id="CHEBI:30616"/>
        <dbReference type="ChEBI" id="CHEBI:43474"/>
        <dbReference type="ChEBI" id="CHEBI:58228"/>
        <dbReference type="ChEBI" id="CHEBI:58359"/>
        <dbReference type="ChEBI" id="CHEBI:456216"/>
        <dbReference type="EC" id="6.3.5.5"/>
    </reaction>
</comment>
<keyword evidence="4 11" id="KW-0436">Ligase</keyword>
<feature type="binding site" evidence="11">
    <location>
        <position position="260"/>
    </location>
    <ligand>
        <name>L-glutamine</name>
        <dbReference type="ChEBI" id="CHEBI:58359"/>
    </ligand>
</feature>
<feature type="binding site" evidence="11">
    <location>
        <position position="303"/>
    </location>
    <ligand>
        <name>L-glutamine</name>
        <dbReference type="ChEBI" id="CHEBI:58359"/>
    </ligand>
</feature>
<gene>
    <name evidence="11 13" type="primary">carA</name>
    <name evidence="13" type="ORF">FGF68_00855</name>
</gene>
<evidence type="ECO:0000256" key="11">
    <source>
        <dbReference type="HAMAP-Rule" id="MF_01209"/>
    </source>
</evidence>
<dbReference type="GO" id="GO:0004088">
    <property type="term" value="F:carbamoyl-phosphate synthase (glutamine-hydrolyzing) activity"/>
    <property type="evidence" value="ECO:0007669"/>
    <property type="project" value="UniProtKB-UniRule"/>
</dbReference>
<keyword evidence="5 11" id="KW-0547">Nucleotide-binding</keyword>
<evidence type="ECO:0000256" key="3">
    <source>
        <dbReference type="ARBA" id="ARBA00007800"/>
    </source>
</evidence>
<dbReference type="AlphaFoldDB" id="A0A5C4S3S0"/>
<dbReference type="EMBL" id="VDCI01000001">
    <property type="protein sequence ID" value="TNJ37759.1"/>
    <property type="molecule type" value="Genomic_DNA"/>
</dbReference>
<proteinExistence type="inferred from homology"/>
<dbReference type="InterPro" id="IPR017926">
    <property type="entry name" value="GATASE"/>
</dbReference>
<comment type="pathway">
    <text evidence="2 11">Amino-acid biosynthesis; L-arginine biosynthesis; carbamoyl phosphate from bicarbonate: step 1/1.</text>
</comment>
<reference evidence="13 14" key="1">
    <citation type="submission" date="2019-05" db="EMBL/GenBank/DDBJ databases">
        <title>Draft Whole-Genome sequence of the green sulfur bacterium Prosthecochloris vibrioformis DSM 260.</title>
        <authorList>
            <person name="Meyer T.E."/>
            <person name="Kyndt J.A."/>
        </authorList>
    </citation>
    <scope>NUCLEOTIDE SEQUENCE [LARGE SCALE GENOMIC DNA]</scope>
    <source>
        <strain evidence="13 14">DSM 260</strain>
    </source>
</reference>
<comment type="pathway">
    <text evidence="1 11">Pyrimidine metabolism; UMP biosynthesis via de novo pathway; (S)-dihydroorotate from bicarbonate: step 1/3.</text>
</comment>
<dbReference type="PROSITE" id="PS51273">
    <property type="entry name" value="GATASE_TYPE_1"/>
    <property type="match status" value="1"/>
</dbReference>
<comment type="caution">
    <text evidence="13">The sequence shown here is derived from an EMBL/GenBank/DDBJ whole genome shotgun (WGS) entry which is preliminary data.</text>
</comment>
<feature type="binding site" evidence="11">
    <location>
        <position position="263"/>
    </location>
    <ligand>
        <name>L-glutamine</name>
        <dbReference type="ChEBI" id="CHEBI:58359"/>
    </ligand>
</feature>
<evidence type="ECO:0000259" key="12">
    <source>
        <dbReference type="SMART" id="SM01097"/>
    </source>
</evidence>
<dbReference type="InterPro" id="IPR002474">
    <property type="entry name" value="CarbamoylP_synth_ssu_N"/>
</dbReference>
<dbReference type="InterPro" id="IPR050472">
    <property type="entry name" value="Anth_synth/Amidotransfase"/>
</dbReference>
<dbReference type="PANTHER" id="PTHR43418">
    <property type="entry name" value="MULTIFUNCTIONAL TRYPTOPHAN BIOSYNTHESIS PROTEIN-RELATED"/>
    <property type="match status" value="1"/>
</dbReference>
<dbReference type="InterPro" id="IPR006274">
    <property type="entry name" value="CarbamoylP_synth_ssu"/>
</dbReference>
<dbReference type="SUPFAM" id="SSF52317">
    <property type="entry name" value="Class I glutamine amidotransferase-like"/>
    <property type="match status" value="1"/>
</dbReference>
<name>A0A5C4S3S0_PROVB</name>
<evidence type="ECO:0000256" key="8">
    <source>
        <dbReference type="ARBA" id="ARBA00022975"/>
    </source>
</evidence>
<dbReference type="GO" id="GO:0006541">
    <property type="term" value="P:glutamine metabolic process"/>
    <property type="evidence" value="ECO:0007669"/>
    <property type="project" value="InterPro"/>
</dbReference>
<comment type="function">
    <text evidence="11">Small subunit of the glutamine-dependent carbamoyl phosphate synthetase (CPSase). CPSase catalyzes the formation of carbamoyl phosphate from the ammonia moiety of glutamine, carbonate, and phosphate donated by ATP, constituting the first step of 2 biosynthetic pathways, one leading to arginine and/or urea and the other to pyrimidine nucleotides. The small subunit (glutamine amidotransferase) binds and cleaves glutamine to supply the large subunit with the substrate ammonia.</text>
</comment>
<dbReference type="Gene3D" id="3.40.50.880">
    <property type="match status" value="1"/>
</dbReference>
<dbReference type="CDD" id="cd01744">
    <property type="entry name" value="GATase1_CPSase"/>
    <property type="match status" value="1"/>
</dbReference>
<evidence type="ECO:0000256" key="2">
    <source>
        <dbReference type="ARBA" id="ARBA00005077"/>
    </source>
</evidence>
<evidence type="ECO:0000256" key="4">
    <source>
        <dbReference type="ARBA" id="ARBA00022598"/>
    </source>
</evidence>
<dbReference type="InterPro" id="IPR036480">
    <property type="entry name" value="CarbP_synth_ssu_N_sf"/>
</dbReference>
<evidence type="ECO:0000256" key="7">
    <source>
        <dbReference type="ARBA" id="ARBA00022962"/>
    </source>
</evidence>
<dbReference type="FunFam" id="3.50.30.20:FF:000001">
    <property type="entry name" value="Carbamoyl-phosphate synthase small chain"/>
    <property type="match status" value="1"/>
</dbReference>
<dbReference type="NCBIfam" id="TIGR01368">
    <property type="entry name" value="CPSaseIIsmall"/>
    <property type="match status" value="1"/>
</dbReference>
<feature type="binding site" evidence="11">
    <location>
        <position position="48"/>
    </location>
    <ligand>
        <name>L-glutamine</name>
        <dbReference type="ChEBI" id="CHEBI:58359"/>
    </ligand>
</feature>
<dbReference type="NCBIfam" id="NF009475">
    <property type="entry name" value="PRK12838.1"/>
    <property type="match status" value="1"/>
</dbReference>
<evidence type="ECO:0000313" key="14">
    <source>
        <dbReference type="Proteomes" id="UP000309544"/>
    </source>
</evidence>
<feature type="domain" description="Carbamoyl-phosphate synthase small subunit N-terminal" evidence="12">
    <location>
        <begin position="4"/>
        <end position="134"/>
    </location>
</feature>
<dbReference type="Proteomes" id="UP000309544">
    <property type="component" value="Unassembled WGS sequence"/>
</dbReference>
<dbReference type="InterPro" id="IPR029062">
    <property type="entry name" value="Class_I_gatase-like"/>
</dbReference>
<evidence type="ECO:0000256" key="1">
    <source>
        <dbReference type="ARBA" id="ARBA00004812"/>
    </source>
</evidence>
<feature type="active site" evidence="11">
    <location>
        <position position="345"/>
    </location>
</feature>
<dbReference type="Pfam" id="PF00988">
    <property type="entry name" value="CPSase_sm_chain"/>
    <property type="match status" value="1"/>
</dbReference>
<comment type="similarity">
    <text evidence="3 11">Belongs to the CarA family.</text>
</comment>